<name>A0A1R3KJQ6_9ROSI</name>
<organism evidence="1 2">
    <name type="scientific">Corchorus olitorius</name>
    <dbReference type="NCBI Taxonomy" id="93759"/>
    <lineage>
        <taxon>Eukaryota</taxon>
        <taxon>Viridiplantae</taxon>
        <taxon>Streptophyta</taxon>
        <taxon>Embryophyta</taxon>
        <taxon>Tracheophyta</taxon>
        <taxon>Spermatophyta</taxon>
        <taxon>Magnoliopsida</taxon>
        <taxon>eudicotyledons</taxon>
        <taxon>Gunneridae</taxon>
        <taxon>Pentapetalae</taxon>
        <taxon>rosids</taxon>
        <taxon>malvids</taxon>
        <taxon>Malvales</taxon>
        <taxon>Malvaceae</taxon>
        <taxon>Grewioideae</taxon>
        <taxon>Apeibeae</taxon>
        <taxon>Corchorus</taxon>
    </lineage>
</organism>
<gene>
    <name evidence="1" type="ORF">COLO4_07442</name>
</gene>
<dbReference type="EMBL" id="AWUE01013299">
    <property type="protein sequence ID" value="OMP07321.1"/>
    <property type="molecule type" value="Genomic_DNA"/>
</dbReference>
<comment type="caution">
    <text evidence="1">The sequence shown here is derived from an EMBL/GenBank/DDBJ whole genome shotgun (WGS) entry which is preliminary data.</text>
</comment>
<proteinExistence type="predicted"/>
<sequence length="80" mass="8725">MNTASHHHRSFEHPPLKLKIPIFPPLDGLNPTLVSISPANPSSTEAMPCLVSTISELEIRSSTLHGFKVPTGPMEFKPVL</sequence>
<dbReference type="Proteomes" id="UP000187203">
    <property type="component" value="Unassembled WGS sequence"/>
</dbReference>
<protein>
    <submittedName>
        <fullName evidence="1">Uncharacterized protein</fullName>
    </submittedName>
</protein>
<dbReference type="AlphaFoldDB" id="A0A1R3KJQ6"/>
<keyword evidence="2" id="KW-1185">Reference proteome</keyword>
<accession>A0A1R3KJQ6</accession>
<evidence type="ECO:0000313" key="2">
    <source>
        <dbReference type="Proteomes" id="UP000187203"/>
    </source>
</evidence>
<evidence type="ECO:0000313" key="1">
    <source>
        <dbReference type="EMBL" id="OMP07321.1"/>
    </source>
</evidence>
<reference evidence="2" key="1">
    <citation type="submission" date="2013-09" db="EMBL/GenBank/DDBJ databases">
        <title>Corchorus olitorius genome sequencing.</title>
        <authorList>
            <person name="Alam M."/>
            <person name="Haque M.S."/>
            <person name="Islam M.S."/>
            <person name="Emdad E.M."/>
            <person name="Islam M.M."/>
            <person name="Ahmed B."/>
            <person name="Halim A."/>
            <person name="Hossen Q.M.M."/>
            <person name="Hossain M.Z."/>
            <person name="Ahmed R."/>
            <person name="Khan M.M."/>
            <person name="Islam R."/>
            <person name="Rashid M.M."/>
            <person name="Khan S.A."/>
            <person name="Rahman M.S."/>
            <person name="Alam M."/>
            <person name="Yahiya A.S."/>
            <person name="Khan M.S."/>
            <person name="Azam M.S."/>
            <person name="Haque T."/>
            <person name="Lashkar M.Z.H."/>
            <person name="Akhand A.I."/>
            <person name="Morshed G."/>
            <person name="Roy S."/>
            <person name="Uddin K.S."/>
            <person name="Rabeya T."/>
            <person name="Hossain A.S."/>
            <person name="Chowdhury A."/>
            <person name="Snigdha A.R."/>
            <person name="Mortoza M.S."/>
            <person name="Matin S.A."/>
            <person name="Hoque S.M.E."/>
            <person name="Islam M.K."/>
            <person name="Roy D.K."/>
            <person name="Haider R."/>
            <person name="Moosa M.M."/>
            <person name="Elias S.M."/>
            <person name="Hasan A.M."/>
            <person name="Jahan S."/>
            <person name="Shafiuddin M."/>
            <person name="Mahmood N."/>
            <person name="Shommy N.S."/>
        </authorList>
    </citation>
    <scope>NUCLEOTIDE SEQUENCE [LARGE SCALE GENOMIC DNA]</scope>
    <source>
        <strain evidence="2">cv. O-4</strain>
    </source>
</reference>